<comment type="subcellular location">
    <subcellularLocation>
        <location evidence="1">Nucleus</location>
    </subcellularLocation>
</comment>
<gene>
    <name evidence="9" type="ORF">MYCIT1_LOCUS25352</name>
</gene>
<organism evidence="9 10">
    <name type="scientific">Mycena citricolor</name>
    <dbReference type="NCBI Taxonomy" id="2018698"/>
    <lineage>
        <taxon>Eukaryota</taxon>
        <taxon>Fungi</taxon>
        <taxon>Dikarya</taxon>
        <taxon>Basidiomycota</taxon>
        <taxon>Agaricomycotina</taxon>
        <taxon>Agaricomycetes</taxon>
        <taxon>Agaricomycetidae</taxon>
        <taxon>Agaricales</taxon>
        <taxon>Marasmiineae</taxon>
        <taxon>Mycenaceae</taxon>
        <taxon>Mycena</taxon>
    </lineage>
</organism>
<feature type="domain" description="GATA-type" evidence="8">
    <location>
        <begin position="206"/>
        <end position="239"/>
    </location>
</feature>
<evidence type="ECO:0000256" key="3">
    <source>
        <dbReference type="ARBA" id="ARBA00022771"/>
    </source>
</evidence>
<protein>
    <recommendedName>
        <fullName evidence="8">GATA-type domain-containing protein</fullName>
    </recommendedName>
</protein>
<name>A0AAD2HMP4_9AGAR</name>
<dbReference type="InterPro" id="IPR013088">
    <property type="entry name" value="Znf_NHR/GATA"/>
</dbReference>
<dbReference type="GO" id="GO:0045944">
    <property type="term" value="P:positive regulation of transcription by RNA polymerase II"/>
    <property type="evidence" value="ECO:0007669"/>
    <property type="project" value="TreeGrafter"/>
</dbReference>
<feature type="compositionally biased region" description="Polar residues" evidence="7">
    <location>
        <begin position="265"/>
        <end position="292"/>
    </location>
</feature>
<dbReference type="Gene3D" id="3.30.50.10">
    <property type="entry name" value="Erythroid Transcription Factor GATA-1, subunit A"/>
    <property type="match status" value="2"/>
</dbReference>
<evidence type="ECO:0000256" key="1">
    <source>
        <dbReference type="ARBA" id="ARBA00004123"/>
    </source>
</evidence>
<dbReference type="AlphaFoldDB" id="A0AAD2HMP4"/>
<feature type="region of interest" description="Disordered" evidence="7">
    <location>
        <begin position="1"/>
        <end position="88"/>
    </location>
</feature>
<evidence type="ECO:0000256" key="2">
    <source>
        <dbReference type="ARBA" id="ARBA00022723"/>
    </source>
</evidence>
<feature type="region of interest" description="Disordered" evidence="7">
    <location>
        <begin position="340"/>
        <end position="388"/>
    </location>
</feature>
<dbReference type="SUPFAM" id="SSF57716">
    <property type="entry name" value="Glucocorticoid receptor-like (DNA-binding domain)"/>
    <property type="match status" value="1"/>
</dbReference>
<feature type="compositionally biased region" description="Polar residues" evidence="7">
    <location>
        <begin position="346"/>
        <end position="357"/>
    </location>
</feature>
<dbReference type="PRINTS" id="PR00619">
    <property type="entry name" value="GATAZNFINGER"/>
</dbReference>
<dbReference type="InterPro" id="IPR039355">
    <property type="entry name" value="Transcription_factor_GATA"/>
</dbReference>
<feature type="domain" description="GATA-type" evidence="8">
    <location>
        <begin position="165"/>
        <end position="192"/>
    </location>
</feature>
<keyword evidence="2" id="KW-0479">Metal-binding</keyword>
<reference evidence="9" key="1">
    <citation type="submission" date="2023-11" db="EMBL/GenBank/DDBJ databases">
        <authorList>
            <person name="De Vega J J."/>
            <person name="De Vega J J."/>
        </authorList>
    </citation>
    <scope>NUCLEOTIDE SEQUENCE</scope>
</reference>
<feature type="compositionally biased region" description="Acidic residues" evidence="7">
    <location>
        <begin position="36"/>
        <end position="55"/>
    </location>
</feature>
<evidence type="ECO:0000256" key="7">
    <source>
        <dbReference type="SAM" id="MobiDB-lite"/>
    </source>
</evidence>
<dbReference type="PROSITE" id="PS50114">
    <property type="entry name" value="GATA_ZN_FINGER_2"/>
    <property type="match status" value="2"/>
</dbReference>
<keyword evidence="4" id="KW-0862">Zinc</keyword>
<dbReference type="PANTHER" id="PTHR10071">
    <property type="entry name" value="TRANSCRIPTION FACTOR GATA FAMILY MEMBER"/>
    <property type="match status" value="1"/>
</dbReference>
<dbReference type="EMBL" id="CAVNYO010000412">
    <property type="protein sequence ID" value="CAK5276797.1"/>
    <property type="molecule type" value="Genomic_DNA"/>
</dbReference>
<evidence type="ECO:0000256" key="5">
    <source>
        <dbReference type="ARBA" id="ARBA00023242"/>
    </source>
</evidence>
<dbReference type="GO" id="GO:0000978">
    <property type="term" value="F:RNA polymerase II cis-regulatory region sequence-specific DNA binding"/>
    <property type="evidence" value="ECO:0007669"/>
    <property type="project" value="TreeGrafter"/>
</dbReference>
<dbReference type="SMART" id="SM00401">
    <property type="entry name" value="ZnF_GATA"/>
    <property type="match status" value="1"/>
</dbReference>
<evidence type="ECO:0000313" key="10">
    <source>
        <dbReference type="Proteomes" id="UP001295794"/>
    </source>
</evidence>
<dbReference type="PANTHER" id="PTHR10071:SF281">
    <property type="entry name" value="BOX A-BINDING FACTOR-RELATED"/>
    <property type="match status" value="1"/>
</dbReference>
<accession>A0AAD2HMP4</accession>
<dbReference type="InterPro" id="IPR000679">
    <property type="entry name" value="Znf_GATA"/>
</dbReference>
<keyword evidence="5" id="KW-0539">Nucleus</keyword>
<dbReference type="GO" id="GO:0000122">
    <property type="term" value="P:negative regulation of transcription by RNA polymerase II"/>
    <property type="evidence" value="ECO:0007669"/>
    <property type="project" value="TreeGrafter"/>
</dbReference>
<dbReference type="GO" id="GO:0008270">
    <property type="term" value="F:zinc ion binding"/>
    <property type="evidence" value="ECO:0007669"/>
    <property type="project" value="UniProtKB-KW"/>
</dbReference>
<dbReference type="GO" id="GO:0005634">
    <property type="term" value="C:nucleus"/>
    <property type="evidence" value="ECO:0007669"/>
    <property type="project" value="UniProtKB-SubCell"/>
</dbReference>
<evidence type="ECO:0000256" key="6">
    <source>
        <dbReference type="PROSITE-ProRule" id="PRU00094"/>
    </source>
</evidence>
<evidence type="ECO:0000313" key="9">
    <source>
        <dbReference type="EMBL" id="CAK5276797.1"/>
    </source>
</evidence>
<feature type="region of interest" description="Disordered" evidence="7">
    <location>
        <begin position="251"/>
        <end position="298"/>
    </location>
</feature>
<proteinExistence type="predicted"/>
<dbReference type="GO" id="GO:0000981">
    <property type="term" value="F:DNA-binding transcription factor activity, RNA polymerase II-specific"/>
    <property type="evidence" value="ECO:0007669"/>
    <property type="project" value="TreeGrafter"/>
</dbReference>
<comment type="caution">
    <text evidence="9">The sequence shown here is derived from an EMBL/GenBank/DDBJ whole genome shotgun (WGS) entry which is preliminary data.</text>
</comment>
<feature type="compositionally biased region" description="Polar residues" evidence="7">
    <location>
        <begin position="373"/>
        <end position="382"/>
    </location>
</feature>
<dbReference type="Pfam" id="PF00320">
    <property type="entry name" value="GATA"/>
    <property type="match status" value="1"/>
</dbReference>
<sequence>MPVRHEAKFIITDPRSMDTVTGMGAQHPRSGKDDARLDDDSEDDGNGGDDSADEDFQFRNAMAASSASAGRGRKAPATGRGGKKVTVARKKSSVALRVDTSANVSASAKAPVHLSVPKRLLPPSLFPRLPERKWRSFARREGRVQQLRCDPDAFVEKGLNDELNCNACGLYCKLHKRPRPKTMRSVGTSEGRGQSARSEVVDVVAQCYNCHTTATPLWRKDDEGKTVCNACGLYYKLHGALGMMPGGGSMSNGLAGEGSRITPPGETSNSSGRASPTLAPDSSTTPGTTKYESVSPELPRRATYRGALPFQYHHDAFADALPFASVDVSADLTLARANKRRRMSIDSASEPPSSAFSGTRLAGTDIPAPRASSRWNSRSPNTRMFIPSRPHPIITQQRRTVLAPAHGSQPPGFDRGCRVAEAACNAGYAPSPPADAAPDSRVGGGYDGLAASPDASAVLLGL</sequence>
<dbReference type="Proteomes" id="UP001295794">
    <property type="component" value="Unassembled WGS sequence"/>
</dbReference>
<evidence type="ECO:0000259" key="8">
    <source>
        <dbReference type="PROSITE" id="PS50114"/>
    </source>
</evidence>
<dbReference type="PROSITE" id="PS00344">
    <property type="entry name" value="GATA_ZN_FINGER_1"/>
    <property type="match status" value="1"/>
</dbReference>
<evidence type="ECO:0000256" key="4">
    <source>
        <dbReference type="ARBA" id="ARBA00022833"/>
    </source>
</evidence>
<keyword evidence="3 6" id="KW-0863">Zinc-finger</keyword>
<keyword evidence="10" id="KW-1185">Reference proteome</keyword>
<dbReference type="CDD" id="cd00202">
    <property type="entry name" value="ZnF_GATA"/>
    <property type="match status" value="1"/>
</dbReference>